<dbReference type="PANTHER" id="PTHR30524:SF0">
    <property type="entry name" value="ALTRONATE OXIDOREDUCTASE-RELATED"/>
    <property type="match status" value="1"/>
</dbReference>
<evidence type="ECO:0000256" key="6">
    <source>
        <dbReference type="ARBA" id="ARBA00023027"/>
    </source>
</evidence>
<dbReference type="SUPFAM" id="SSF48179">
    <property type="entry name" value="6-phosphogluconate dehydrogenase C-terminal domain-like"/>
    <property type="match status" value="1"/>
</dbReference>
<dbReference type="InterPro" id="IPR023027">
    <property type="entry name" value="Mannitol_DH_CS"/>
</dbReference>
<name>A0A4S2MRF2_9PEZI</name>
<dbReference type="AlphaFoldDB" id="A0A4S2MRF2"/>
<accession>A0A4S2MRF2</accession>
<feature type="compositionally biased region" description="Low complexity" evidence="8">
    <location>
        <begin position="33"/>
        <end position="47"/>
    </location>
</feature>
<evidence type="ECO:0000256" key="2">
    <source>
        <dbReference type="ARBA" id="ARBA00011245"/>
    </source>
</evidence>
<feature type="region of interest" description="Disordered" evidence="8">
    <location>
        <begin position="21"/>
        <end position="47"/>
    </location>
</feature>
<feature type="domain" description="Mannitol dehydrogenase N-terminal" evidence="9">
    <location>
        <begin position="62"/>
        <end position="257"/>
    </location>
</feature>
<dbReference type="EC" id="1.1.1.17" evidence="3"/>
<dbReference type="STRING" id="341454.A0A4S2MRF2"/>
<dbReference type="Gene3D" id="3.40.50.720">
    <property type="entry name" value="NAD(P)-binding Rossmann-like Domain"/>
    <property type="match status" value="1"/>
</dbReference>
<keyword evidence="6" id="KW-0520">NAD</keyword>
<dbReference type="InterPro" id="IPR013131">
    <property type="entry name" value="Mannitol_DH_N"/>
</dbReference>
<sequence>MSVFSQHVLRLFDIARSHVASTPPSLAPEKTSDIVSSSSSSSSESIDDSTLSSVQIDMSSPTAVHFGAGNIGRGFIGALLSKSGYHVTFADIADPLIDALNKYHSYDIQILDVDKRTEQITNVSGVNSKDADALKSAILNASIVTTAVGPAVLKIVARSIAAGISERRQQGKEYLNVIACENMTKASAVLRDEVLKHLPNQEDKDYLSQYVGFPSCAVDRIVPPFEEGKNILSVGVEAFFEWIVEKPEFRGPVPDIHGMKLTDNLVAYVQRKLFTLNCGHATCAYLGNLKGYATVEESLKDPWIEKIVRGAMTESGKALCKKHGFEWSKHQQYIEKIMNRFRNPYIKDDVKRVGRDPLRKLAPSDRLVGPVKMAKEFGLPFDNLLKSIAAALWYENEEDKQSVEIRSRIQKGEIEDLVEDVLGFEKGSEDARHVLEAYKEMESNKA</sequence>
<dbReference type="PANTHER" id="PTHR30524">
    <property type="entry name" value="MANNITOL-1-PHOSPHATE 5-DEHYDROGENASE"/>
    <property type="match status" value="1"/>
</dbReference>
<dbReference type="InterPro" id="IPR000669">
    <property type="entry name" value="Mannitol_DH"/>
</dbReference>
<evidence type="ECO:0000256" key="5">
    <source>
        <dbReference type="ARBA" id="ARBA00023002"/>
    </source>
</evidence>
<dbReference type="NCBIfam" id="NF002647">
    <property type="entry name" value="PRK02318.1-3"/>
    <property type="match status" value="1"/>
</dbReference>
<proteinExistence type="inferred from homology"/>
<dbReference type="InterPro" id="IPR023028">
    <property type="entry name" value="Mannitol_1_phos_5_DH"/>
</dbReference>
<dbReference type="Pfam" id="PF08125">
    <property type="entry name" value="Mannitol_dh_C"/>
    <property type="match status" value="1"/>
</dbReference>
<keyword evidence="12" id="KW-1185">Reference proteome</keyword>
<dbReference type="PRINTS" id="PR00084">
    <property type="entry name" value="MTLDHDRGNASE"/>
</dbReference>
<dbReference type="NCBIfam" id="NF002650">
    <property type="entry name" value="PRK02318.2-2"/>
    <property type="match status" value="1"/>
</dbReference>
<protein>
    <recommendedName>
        <fullName evidence="4">Mannitol-1-phosphate 5-dehydrogenase</fullName>
        <ecNumber evidence="3">1.1.1.17</ecNumber>
    </recommendedName>
</protein>
<evidence type="ECO:0000313" key="12">
    <source>
        <dbReference type="Proteomes" id="UP000298138"/>
    </source>
</evidence>
<dbReference type="Gene3D" id="1.10.1040.10">
    <property type="entry name" value="N-(1-d-carboxylethyl)-l-norvaline Dehydrogenase, domain 2"/>
    <property type="match status" value="1"/>
</dbReference>
<dbReference type="InterPro" id="IPR013118">
    <property type="entry name" value="Mannitol_DH_C"/>
</dbReference>
<dbReference type="InterPro" id="IPR036291">
    <property type="entry name" value="NAD(P)-bd_dom_sf"/>
</dbReference>
<evidence type="ECO:0000256" key="8">
    <source>
        <dbReference type="SAM" id="MobiDB-lite"/>
    </source>
</evidence>
<evidence type="ECO:0000259" key="10">
    <source>
        <dbReference type="Pfam" id="PF08125"/>
    </source>
</evidence>
<evidence type="ECO:0000256" key="7">
    <source>
        <dbReference type="ARBA" id="ARBA00048615"/>
    </source>
</evidence>
<comment type="similarity">
    <text evidence="1">Belongs to the mannitol dehydrogenase family.</text>
</comment>
<dbReference type="OrthoDB" id="418169at2759"/>
<comment type="catalytic activity">
    <reaction evidence="7">
        <text>D-mannitol 1-phosphate + NAD(+) = beta-D-fructose 6-phosphate + NADH + H(+)</text>
        <dbReference type="Rhea" id="RHEA:19661"/>
        <dbReference type="ChEBI" id="CHEBI:15378"/>
        <dbReference type="ChEBI" id="CHEBI:57540"/>
        <dbReference type="ChEBI" id="CHEBI:57634"/>
        <dbReference type="ChEBI" id="CHEBI:57945"/>
        <dbReference type="ChEBI" id="CHEBI:61381"/>
        <dbReference type="EC" id="1.1.1.17"/>
    </reaction>
</comment>
<feature type="domain" description="Mannitol dehydrogenase C-terminal" evidence="10">
    <location>
        <begin position="264"/>
        <end position="410"/>
    </location>
</feature>
<comment type="subunit">
    <text evidence="2">Monomer.</text>
</comment>
<dbReference type="NCBIfam" id="NF002646">
    <property type="entry name" value="PRK02318.1-2"/>
    <property type="match status" value="1"/>
</dbReference>
<evidence type="ECO:0000256" key="4">
    <source>
        <dbReference type="ARBA" id="ARBA00016219"/>
    </source>
</evidence>
<dbReference type="SUPFAM" id="SSF51735">
    <property type="entry name" value="NAD(P)-binding Rossmann-fold domains"/>
    <property type="match status" value="1"/>
</dbReference>
<dbReference type="InterPro" id="IPR008927">
    <property type="entry name" value="6-PGluconate_DH-like_C_sf"/>
</dbReference>
<dbReference type="GO" id="GO:0019592">
    <property type="term" value="P:mannitol catabolic process"/>
    <property type="evidence" value="ECO:0007669"/>
    <property type="project" value="TreeGrafter"/>
</dbReference>
<dbReference type="GO" id="GO:0005829">
    <property type="term" value="C:cytosol"/>
    <property type="evidence" value="ECO:0007669"/>
    <property type="project" value="TreeGrafter"/>
</dbReference>
<keyword evidence="5" id="KW-0560">Oxidoreductase</keyword>
<dbReference type="NCBIfam" id="NF002652">
    <property type="entry name" value="PRK02318.2-5"/>
    <property type="match status" value="1"/>
</dbReference>
<evidence type="ECO:0000256" key="3">
    <source>
        <dbReference type="ARBA" id="ARBA00012939"/>
    </source>
</evidence>
<reference evidence="11 12" key="1">
    <citation type="submission" date="2019-04" db="EMBL/GenBank/DDBJ databases">
        <title>Comparative genomics and transcriptomics to analyze fruiting body development in filamentous ascomycetes.</title>
        <authorList>
            <consortium name="DOE Joint Genome Institute"/>
            <person name="Lutkenhaus R."/>
            <person name="Traeger S."/>
            <person name="Breuer J."/>
            <person name="Kuo A."/>
            <person name="Lipzen A."/>
            <person name="Pangilinan J."/>
            <person name="Dilworth D."/>
            <person name="Sandor L."/>
            <person name="Poggeler S."/>
            <person name="Barry K."/>
            <person name="Grigoriev I.V."/>
            <person name="Nowrousian M."/>
        </authorList>
    </citation>
    <scope>NUCLEOTIDE SEQUENCE [LARGE SCALE GENOMIC DNA]</scope>
    <source>
        <strain evidence="11 12">CBS 389.68</strain>
    </source>
</reference>
<gene>
    <name evidence="11" type="ORF">EX30DRAFT_343172</name>
</gene>
<dbReference type="HAMAP" id="MF_00196">
    <property type="entry name" value="Mannitol_dehydrog"/>
    <property type="match status" value="1"/>
</dbReference>
<evidence type="ECO:0000259" key="9">
    <source>
        <dbReference type="Pfam" id="PF01232"/>
    </source>
</evidence>
<dbReference type="EMBL" id="ML220141">
    <property type="protein sequence ID" value="TGZ78449.1"/>
    <property type="molecule type" value="Genomic_DNA"/>
</dbReference>
<organism evidence="11 12">
    <name type="scientific">Ascodesmis nigricans</name>
    <dbReference type="NCBI Taxonomy" id="341454"/>
    <lineage>
        <taxon>Eukaryota</taxon>
        <taxon>Fungi</taxon>
        <taxon>Dikarya</taxon>
        <taxon>Ascomycota</taxon>
        <taxon>Pezizomycotina</taxon>
        <taxon>Pezizomycetes</taxon>
        <taxon>Pezizales</taxon>
        <taxon>Ascodesmidaceae</taxon>
        <taxon>Ascodesmis</taxon>
    </lineage>
</organism>
<dbReference type="Proteomes" id="UP000298138">
    <property type="component" value="Unassembled WGS sequence"/>
</dbReference>
<dbReference type="InterPro" id="IPR013328">
    <property type="entry name" value="6PGD_dom2"/>
</dbReference>
<dbReference type="InParanoid" id="A0A4S2MRF2"/>
<dbReference type="GO" id="GO:0008926">
    <property type="term" value="F:mannitol-1-phosphate 5-dehydrogenase activity"/>
    <property type="evidence" value="ECO:0007669"/>
    <property type="project" value="UniProtKB-EC"/>
</dbReference>
<evidence type="ECO:0000313" key="11">
    <source>
        <dbReference type="EMBL" id="TGZ78449.1"/>
    </source>
</evidence>
<evidence type="ECO:0000256" key="1">
    <source>
        <dbReference type="ARBA" id="ARBA00006541"/>
    </source>
</evidence>
<dbReference type="PROSITE" id="PS00974">
    <property type="entry name" value="MANNITOL_DHGENASE"/>
    <property type="match status" value="1"/>
</dbReference>
<dbReference type="Pfam" id="PF01232">
    <property type="entry name" value="Mannitol_dh"/>
    <property type="match status" value="1"/>
</dbReference>